<protein>
    <recommendedName>
        <fullName evidence="4">Large ribosomal subunit protein uL29</fullName>
    </recommendedName>
    <alternativeName>
        <fullName evidence="6">50S ribosomal protein L29</fullName>
    </alternativeName>
    <alternativeName>
        <fullName evidence="8">50S ribosomal protein L29, chloroplastic</fullName>
    </alternativeName>
    <alternativeName>
        <fullName evidence="5">60S ribosomal protein L35</fullName>
    </alternativeName>
    <alternativeName>
        <fullName evidence="7">Large ribosomal subunit protein uL29c</fullName>
    </alternativeName>
</protein>
<dbReference type="EMBL" id="CAJVAF010000082">
    <property type="protein sequence ID" value="CAG7590082.1"/>
    <property type="molecule type" value="Genomic_DNA"/>
</dbReference>
<dbReference type="FunFam" id="1.10.287.310:FF:000001">
    <property type="entry name" value="50S ribosomal protein L29"/>
    <property type="match status" value="1"/>
</dbReference>
<evidence type="ECO:0000256" key="1">
    <source>
        <dbReference type="ARBA" id="ARBA00009254"/>
    </source>
</evidence>
<proteinExistence type="inferred from homology"/>
<evidence type="ECO:0000256" key="3">
    <source>
        <dbReference type="ARBA" id="ARBA00023274"/>
    </source>
</evidence>
<dbReference type="Pfam" id="PF00831">
    <property type="entry name" value="Ribosomal_L29"/>
    <property type="match status" value="1"/>
</dbReference>
<evidence type="ECO:0000256" key="2">
    <source>
        <dbReference type="ARBA" id="ARBA00022980"/>
    </source>
</evidence>
<keyword evidence="3" id="KW-0687">Ribonucleoprotein</keyword>
<dbReference type="HAMAP" id="MF_00374">
    <property type="entry name" value="Ribosomal_uL29"/>
    <property type="match status" value="1"/>
</dbReference>
<dbReference type="SUPFAM" id="SSF46561">
    <property type="entry name" value="Ribosomal protein L29 (L29p)"/>
    <property type="match status" value="1"/>
</dbReference>
<dbReference type="InterPro" id="IPR001854">
    <property type="entry name" value="Ribosomal_uL29"/>
</dbReference>
<gene>
    <name evidence="9" type="ORF">MHYMCMPASI_00245</name>
</gene>
<comment type="caution">
    <text evidence="9">The sequence shown here is derived from an EMBL/GenBank/DDBJ whole genome shotgun (WGS) entry which is preliminary data.</text>
</comment>
<sequence>MKAKDLRGMSEKELVDQLVSFKKESMNLRFRKTSAELTDNSKIRAVRRNIARINTIIVEKRSAAKHSS</sequence>
<dbReference type="PANTHER" id="PTHR10916:SF0">
    <property type="entry name" value="LARGE RIBOSOMAL SUBUNIT PROTEIN UL29C"/>
    <property type="match status" value="1"/>
</dbReference>
<dbReference type="InterPro" id="IPR050063">
    <property type="entry name" value="Ribosomal_protein_uL29"/>
</dbReference>
<dbReference type="AlphaFoldDB" id="A0A8S4BVV2"/>
<dbReference type="InterPro" id="IPR036049">
    <property type="entry name" value="Ribosomal_uL29_sf"/>
</dbReference>
<evidence type="ECO:0000256" key="6">
    <source>
        <dbReference type="ARBA" id="ARBA00035476"/>
    </source>
</evidence>
<name>A0A8S4BVV2_9ACAR</name>
<dbReference type="GO" id="GO:0006412">
    <property type="term" value="P:translation"/>
    <property type="evidence" value="ECO:0007669"/>
    <property type="project" value="InterPro"/>
</dbReference>
<dbReference type="CDD" id="cd00427">
    <property type="entry name" value="Ribosomal_L29_HIP"/>
    <property type="match status" value="1"/>
</dbReference>
<evidence type="ECO:0000313" key="9">
    <source>
        <dbReference type="EMBL" id="CAG7590082.1"/>
    </source>
</evidence>
<dbReference type="GO" id="GO:0003735">
    <property type="term" value="F:structural constituent of ribosome"/>
    <property type="evidence" value="ECO:0007669"/>
    <property type="project" value="InterPro"/>
</dbReference>
<evidence type="ECO:0000256" key="7">
    <source>
        <dbReference type="ARBA" id="ARBA00040028"/>
    </source>
</evidence>
<dbReference type="GO" id="GO:0022625">
    <property type="term" value="C:cytosolic large ribosomal subunit"/>
    <property type="evidence" value="ECO:0007669"/>
    <property type="project" value="TreeGrafter"/>
</dbReference>
<dbReference type="Gene3D" id="1.10.287.310">
    <property type="match status" value="1"/>
</dbReference>
<evidence type="ECO:0000256" key="4">
    <source>
        <dbReference type="ARBA" id="ARBA00035204"/>
    </source>
</evidence>
<evidence type="ECO:0000313" key="10">
    <source>
        <dbReference type="Proteomes" id="UP000837675"/>
    </source>
</evidence>
<dbReference type="Proteomes" id="UP000837675">
    <property type="component" value="Unassembled WGS sequence"/>
</dbReference>
<evidence type="ECO:0000256" key="5">
    <source>
        <dbReference type="ARBA" id="ARBA00035334"/>
    </source>
</evidence>
<reference evidence="9" key="1">
    <citation type="submission" date="2021-06" db="EMBL/GenBank/DDBJ databases">
        <authorList>
            <person name="Nardi T."/>
            <person name="Nardi T."/>
        </authorList>
    </citation>
    <scope>NUCLEOTIDE SEQUENCE</scope>
</reference>
<accession>A0A8S4BVV2</accession>
<dbReference type="NCBIfam" id="TIGR00012">
    <property type="entry name" value="L29"/>
    <property type="match status" value="1"/>
</dbReference>
<evidence type="ECO:0000256" key="8">
    <source>
        <dbReference type="ARBA" id="ARBA00042960"/>
    </source>
</evidence>
<keyword evidence="10" id="KW-1185">Reference proteome</keyword>
<dbReference type="PANTHER" id="PTHR10916">
    <property type="entry name" value="60S RIBOSOMAL PROTEIN L35/50S RIBOSOMAL PROTEIN L29"/>
    <property type="match status" value="1"/>
</dbReference>
<keyword evidence="2 9" id="KW-0689">Ribosomal protein</keyword>
<organism evidence="9 10">
    <name type="scientific">Hyalomma marginatum</name>
    <dbReference type="NCBI Taxonomy" id="34627"/>
    <lineage>
        <taxon>Eukaryota</taxon>
        <taxon>Metazoa</taxon>
        <taxon>Ecdysozoa</taxon>
        <taxon>Arthropoda</taxon>
        <taxon>Chelicerata</taxon>
        <taxon>Arachnida</taxon>
        <taxon>Acari</taxon>
        <taxon>Parasitiformes</taxon>
        <taxon>Ixodida</taxon>
        <taxon>Ixodoidea</taxon>
        <taxon>Ixodidae</taxon>
        <taxon>Hyalomminae</taxon>
        <taxon>Hyalomma</taxon>
    </lineage>
</organism>
<comment type="similarity">
    <text evidence="1">Belongs to the universal ribosomal protein uL29 family.</text>
</comment>